<keyword evidence="2" id="KW-0808">Transferase</keyword>
<dbReference type="PROSITE" id="PS51186">
    <property type="entry name" value="GNAT"/>
    <property type="match status" value="1"/>
</dbReference>
<dbReference type="Pfam" id="PF13302">
    <property type="entry name" value="Acetyltransf_3"/>
    <property type="match status" value="1"/>
</dbReference>
<dbReference type="InterPro" id="IPR051531">
    <property type="entry name" value="N-acetyltransferase"/>
</dbReference>
<protein>
    <submittedName>
        <fullName evidence="2">GNAT family N-acetyltransferase</fullName>
    </submittedName>
</protein>
<dbReference type="KEGG" id="atw:C0099_10245"/>
<dbReference type="Gene3D" id="3.40.630.30">
    <property type="match status" value="1"/>
</dbReference>
<dbReference type="InterPro" id="IPR016181">
    <property type="entry name" value="Acyl_CoA_acyltransferase"/>
</dbReference>
<dbReference type="OrthoDB" id="9801656at2"/>
<dbReference type="AlphaFoldDB" id="A0A2I6S7N4"/>
<dbReference type="EMBL" id="CP025682">
    <property type="protein sequence ID" value="AUN95275.1"/>
    <property type="molecule type" value="Genomic_DNA"/>
</dbReference>
<accession>A0A2I6S7N4</accession>
<proteinExistence type="predicted"/>
<reference evidence="2 3" key="1">
    <citation type="submission" date="2018-01" db="EMBL/GenBank/DDBJ databases">
        <authorList>
            <person name="Fu G.-Y."/>
        </authorList>
    </citation>
    <scope>NUCLEOTIDE SEQUENCE [LARGE SCALE GENOMIC DNA]</scope>
    <source>
        <strain evidence="2 3">SY39</strain>
    </source>
</reference>
<dbReference type="PANTHER" id="PTHR43792">
    <property type="entry name" value="GNAT FAMILY, PUTATIVE (AFU_ORTHOLOGUE AFUA_3G00765)-RELATED-RELATED"/>
    <property type="match status" value="1"/>
</dbReference>
<evidence type="ECO:0000313" key="3">
    <source>
        <dbReference type="Proteomes" id="UP000242205"/>
    </source>
</evidence>
<dbReference type="PANTHER" id="PTHR43792:SF1">
    <property type="entry name" value="N-ACETYLTRANSFERASE DOMAIN-CONTAINING PROTEIN"/>
    <property type="match status" value="1"/>
</dbReference>
<feature type="domain" description="N-acetyltransferase" evidence="1">
    <location>
        <begin position="26"/>
        <end position="193"/>
    </location>
</feature>
<dbReference type="RefSeq" id="WP_102247324.1">
    <property type="nucleotide sequence ID" value="NZ_CP025682.1"/>
</dbReference>
<dbReference type="InterPro" id="IPR000182">
    <property type="entry name" value="GNAT_dom"/>
</dbReference>
<gene>
    <name evidence="2" type="ORF">C0099_10245</name>
</gene>
<dbReference type="GO" id="GO:0016747">
    <property type="term" value="F:acyltransferase activity, transferring groups other than amino-acyl groups"/>
    <property type="evidence" value="ECO:0007669"/>
    <property type="project" value="InterPro"/>
</dbReference>
<evidence type="ECO:0000313" key="2">
    <source>
        <dbReference type="EMBL" id="AUN95275.1"/>
    </source>
</evidence>
<evidence type="ECO:0000259" key="1">
    <source>
        <dbReference type="PROSITE" id="PS51186"/>
    </source>
</evidence>
<sequence>MPPDTAAPERATDTPARPIEFETARLRLRQWRTSDFAPFAAMGADSRVMEFFPEVLSAVESHAMARRIRALIAARGWGLWAVEVRGGARFIGFVGLHEPLAELPFAPCVEIGWRLAPAYWGHGYATEAARAVLAVGFERIGLDEIVSFTSAPNLRSQAVMRRIGMIADGTFEHPAISHGSPLREHVLYRLRRTHWNDANRPAS</sequence>
<name>A0A2I6S7N4_9RHOO</name>
<keyword evidence="3" id="KW-1185">Reference proteome</keyword>
<dbReference type="Proteomes" id="UP000242205">
    <property type="component" value="Chromosome"/>
</dbReference>
<organism evidence="2 3">
    <name type="scientific">Pseudazoarcus pumilus</name>
    <dbReference type="NCBI Taxonomy" id="2067960"/>
    <lineage>
        <taxon>Bacteria</taxon>
        <taxon>Pseudomonadati</taxon>
        <taxon>Pseudomonadota</taxon>
        <taxon>Betaproteobacteria</taxon>
        <taxon>Rhodocyclales</taxon>
        <taxon>Zoogloeaceae</taxon>
        <taxon>Pseudazoarcus</taxon>
    </lineage>
</organism>
<dbReference type="SUPFAM" id="SSF55729">
    <property type="entry name" value="Acyl-CoA N-acyltransferases (Nat)"/>
    <property type="match status" value="1"/>
</dbReference>